<accession>A0A926DM28</accession>
<sequence>MNYLPHILGYIGVLCLVLSFQVNDKKKIMLMQAIGRAFFIGQYVLLAAFEGAAQTAACMLCAIVFMNRDCLEPKNRKWLVLINLFAVVFGVIWWKNWLGLFAMVGAVLQNVAFAMKKPKVVRILTAICIPFWFTYNFSSRSYASMTSDCLTFISVMTGIVRFDILKQPEKPNNQREGIEA</sequence>
<proteinExistence type="predicted"/>
<reference evidence="2" key="1">
    <citation type="submission" date="2020-08" db="EMBL/GenBank/DDBJ databases">
        <title>Genome public.</title>
        <authorList>
            <person name="Liu C."/>
            <person name="Sun Q."/>
        </authorList>
    </citation>
    <scope>NUCLEOTIDE SEQUENCE</scope>
    <source>
        <strain evidence="2">H8</strain>
    </source>
</reference>
<dbReference type="Pfam" id="PF10688">
    <property type="entry name" value="Imp-YgjV"/>
    <property type="match status" value="1"/>
</dbReference>
<dbReference type="EMBL" id="JACRSU010000002">
    <property type="protein sequence ID" value="MBC8540493.1"/>
    <property type="molecule type" value="Genomic_DNA"/>
</dbReference>
<comment type="caution">
    <text evidence="2">The sequence shown here is derived from an EMBL/GenBank/DDBJ whole genome shotgun (WGS) entry which is preliminary data.</text>
</comment>
<gene>
    <name evidence="2" type="ORF">H8698_05830</name>
</gene>
<keyword evidence="1" id="KW-0812">Transmembrane</keyword>
<feature type="transmembrane region" description="Helical" evidence="1">
    <location>
        <begin position="78"/>
        <end position="108"/>
    </location>
</feature>
<dbReference type="InterPro" id="IPR019629">
    <property type="entry name" value="Uncharacterised_HI1736/YgjV"/>
</dbReference>
<protein>
    <submittedName>
        <fullName evidence="2">YgjV family protein</fullName>
    </submittedName>
</protein>
<keyword evidence="1" id="KW-1133">Transmembrane helix</keyword>
<keyword evidence="1" id="KW-0472">Membrane</keyword>
<dbReference type="Proteomes" id="UP000611762">
    <property type="component" value="Unassembled WGS sequence"/>
</dbReference>
<name>A0A926DM28_9FIRM</name>
<feature type="transmembrane region" description="Helical" evidence="1">
    <location>
        <begin position="120"/>
        <end position="137"/>
    </location>
</feature>
<organism evidence="2 3">
    <name type="scientific">Congzhengia minquanensis</name>
    <dbReference type="NCBI Taxonomy" id="2763657"/>
    <lineage>
        <taxon>Bacteria</taxon>
        <taxon>Bacillati</taxon>
        <taxon>Bacillota</taxon>
        <taxon>Clostridia</taxon>
        <taxon>Eubacteriales</taxon>
        <taxon>Oscillospiraceae</taxon>
        <taxon>Congzhengia</taxon>
    </lineage>
</organism>
<feature type="transmembrane region" description="Helical" evidence="1">
    <location>
        <begin position="6"/>
        <end position="22"/>
    </location>
</feature>
<keyword evidence="3" id="KW-1185">Reference proteome</keyword>
<feature type="transmembrane region" description="Helical" evidence="1">
    <location>
        <begin position="43"/>
        <end position="66"/>
    </location>
</feature>
<dbReference type="AlphaFoldDB" id="A0A926DM28"/>
<evidence type="ECO:0000256" key="1">
    <source>
        <dbReference type="SAM" id="Phobius"/>
    </source>
</evidence>
<evidence type="ECO:0000313" key="3">
    <source>
        <dbReference type="Proteomes" id="UP000611762"/>
    </source>
</evidence>
<evidence type="ECO:0000313" key="2">
    <source>
        <dbReference type="EMBL" id="MBC8540493.1"/>
    </source>
</evidence>
<dbReference type="RefSeq" id="WP_249311676.1">
    <property type="nucleotide sequence ID" value="NZ_JACRSU010000002.1"/>
</dbReference>